<proteinExistence type="predicted"/>
<protein>
    <recommendedName>
        <fullName evidence="8">Colicin V production protein</fullName>
    </recommendedName>
</protein>
<dbReference type="EMBL" id="PEXW01000002">
    <property type="protein sequence ID" value="PIS41051.1"/>
    <property type="molecule type" value="Genomic_DNA"/>
</dbReference>
<reference evidence="7" key="1">
    <citation type="submission" date="2017-09" db="EMBL/GenBank/DDBJ databases">
        <title>Depth-based differentiation of microbial function through sediment-hosted aquifers and enrichment of novel symbionts in the deep terrestrial subsurface.</title>
        <authorList>
            <person name="Probst A.J."/>
            <person name="Ladd B."/>
            <person name="Jarett J.K."/>
            <person name="Geller-Mcgrath D.E."/>
            <person name="Sieber C.M.K."/>
            <person name="Emerson J.B."/>
            <person name="Anantharaman K."/>
            <person name="Thomas B.C."/>
            <person name="Malmstrom R."/>
            <person name="Stieglmeier M."/>
            <person name="Klingl A."/>
            <person name="Woyke T."/>
            <person name="Ryan C.M."/>
            <person name="Banfield J.F."/>
        </authorList>
    </citation>
    <scope>NUCLEOTIDE SEQUENCE [LARGE SCALE GENOMIC DNA]</scope>
</reference>
<dbReference type="PANTHER" id="PTHR37306:SF1">
    <property type="entry name" value="COLICIN V PRODUCTION PROTEIN"/>
    <property type="match status" value="1"/>
</dbReference>
<dbReference type="InterPro" id="IPR003825">
    <property type="entry name" value="Colicin-V_CvpA"/>
</dbReference>
<dbReference type="PANTHER" id="PTHR37306">
    <property type="entry name" value="COLICIN V PRODUCTION PROTEIN"/>
    <property type="match status" value="1"/>
</dbReference>
<dbReference type="AlphaFoldDB" id="A0A2H0YRC2"/>
<evidence type="ECO:0008006" key="8">
    <source>
        <dbReference type="Google" id="ProtNLM"/>
    </source>
</evidence>
<sequence>MNTTDIILLALLFGFVWAGFWYGLIQTLGGIVGVVAGAVIASRTYSVAAGWLAGAGTRAGLGEWLSFSVIFVVVNRAVAMATGSVGKILNVVKVVPFVGSINRLAGALVGLVEGALVLGLIIAMAQRFDLSPQLVTLFDNSKVAGILAAIGSSLMPLMPSAIRGVRSILNV</sequence>
<organism evidence="6 7">
    <name type="scientific">Candidatus Kerfeldbacteria bacterium CG08_land_8_20_14_0_20_43_14</name>
    <dbReference type="NCBI Taxonomy" id="2014246"/>
    <lineage>
        <taxon>Bacteria</taxon>
        <taxon>Candidatus Kerfeldiibacteriota</taxon>
    </lineage>
</organism>
<evidence type="ECO:0000256" key="3">
    <source>
        <dbReference type="ARBA" id="ARBA00022989"/>
    </source>
</evidence>
<dbReference type="Pfam" id="PF02674">
    <property type="entry name" value="Colicin_V"/>
    <property type="match status" value="1"/>
</dbReference>
<comment type="subcellular location">
    <subcellularLocation>
        <location evidence="1">Membrane</location>
        <topology evidence="1">Multi-pass membrane protein</topology>
    </subcellularLocation>
</comment>
<accession>A0A2H0YRC2</accession>
<dbReference type="GO" id="GO:0016020">
    <property type="term" value="C:membrane"/>
    <property type="evidence" value="ECO:0007669"/>
    <property type="project" value="UniProtKB-SubCell"/>
</dbReference>
<feature type="transmembrane region" description="Helical" evidence="5">
    <location>
        <begin position="143"/>
        <end position="162"/>
    </location>
</feature>
<comment type="caution">
    <text evidence="6">The sequence shown here is derived from an EMBL/GenBank/DDBJ whole genome shotgun (WGS) entry which is preliminary data.</text>
</comment>
<evidence type="ECO:0000313" key="6">
    <source>
        <dbReference type="EMBL" id="PIS41051.1"/>
    </source>
</evidence>
<feature type="transmembrane region" description="Helical" evidence="5">
    <location>
        <begin position="64"/>
        <end position="83"/>
    </location>
</feature>
<evidence type="ECO:0000256" key="2">
    <source>
        <dbReference type="ARBA" id="ARBA00022692"/>
    </source>
</evidence>
<keyword evidence="3 5" id="KW-1133">Transmembrane helix</keyword>
<keyword evidence="4 5" id="KW-0472">Membrane</keyword>
<feature type="transmembrane region" description="Helical" evidence="5">
    <location>
        <begin position="31"/>
        <end position="52"/>
    </location>
</feature>
<feature type="transmembrane region" description="Helical" evidence="5">
    <location>
        <begin position="6"/>
        <end position="24"/>
    </location>
</feature>
<evidence type="ECO:0000256" key="4">
    <source>
        <dbReference type="ARBA" id="ARBA00023136"/>
    </source>
</evidence>
<keyword evidence="2 5" id="KW-0812">Transmembrane</keyword>
<evidence type="ECO:0000256" key="1">
    <source>
        <dbReference type="ARBA" id="ARBA00004141"/>
    </source>
</evidence>
<evidence type="ECO:0000313" key="7">
    <source>
        <dbReference type="Proteomes" id="UP000236845"/>
    </source>
</evidence>
<gene>
    <name evidence="6" type="ORF">COT26_00085</name>
</gene>
<name>A0A2H0YRC2_9BACT</name>
<evidence type="ECO:0000256" key="5">
    <source>
        <dbReference type="SAM" id="Phobius"/>
    </source>
</evidence>
<feature type="transmembrane region" description="Helical" evidence="5">
    <location>
        <begin position="104"/>
        <end position="123"/>
    </location>
</feature>
<dbReference type="GO" id="GO:0009403">
    <property type="term" value="P:toxin biosynthetic process"/>
    <property type="evidence" value="ECO:0007669"/>
    <property type="project" value="InterPro"/>
</dbReference>
<dbReference type="Proteomes" id="UP000236845">
    <property type="component" value="Unassembled WGS sequence"/>
</dbReference>